<dbReference type="AlphaFoldDB" id="A0AA88IGI0"/>
<feature type="signal peptide" evidence="8">
    <location>
        <begin position="1"/>
        <end position="19"/>
    </location>
</feature>
<evidence type="ECO:0000313" key="10">
    <source>
        <dbReference type="Proteomes" id="UP001187415"/>
    </source>
</evidence>
<dbReference type="InterPro" id="IPR031627">
    <property type="entry name" value="PDZK1IP1/SMIM24"/>
</dbReference>
<organism evidence="9 10">
    <name type="scientific">Channa striata</name>
    <name type="common">Snakehead murrel</name>
    <name type="synonym">Ophicephalus striatus</name>
    <dbReference type="NCBI Taxonomy" id="64152"/>
    <lineage>
        <taxon>Eukaryota</taxon>
        <taxon>Metazoa</taxon>
        <taxon>Chordata</taxon>
        <taxon>Craniata</taxon>
        <taxon>Vertebrata</taxon>
        <taxon>Euteleostomi</taxon>
        <taxon>Actinopterygii</taxon>
        <taxon>Neopterygii</taxon>
        <taxon>Teleostei</taxon>
        <taxon>Neoteleostei</taxon>
        <taxon>Acanthomorphata</taxon>
        <taxon>Anabantaria</taxon>
        <taxon>Anabantiformes</taxon>
        <taxon>Channoidei</taxon>
        <taxon>Channidae</taxon>
        <taxon>Channa</taxon>
    </lineage>
</organism>
<keyword evidence="2 7" id="KW-0812">Transmembrane</keyword>
<evidence type="ECO:0000256" key="8">
    <source>
        <dbReference type="SAM" id="SignalP"/>
    </source>
</evidence>
<comment type="similarity">
    <text evidence="5">Belongs to the PDZK1-interacting protein 1/SMIM24 family.</text>
</comment>
<keyword evidence="8" id="KW-0732">Signal</keyword>
<dbReference type="PANTHER" id="PTHR15296">
    <property type="entry name" value="MEMBRANE-ASSOCIATED PROTEIN MAP17"/>
    <property type="match status" value="1"/>
</dbReference>
<name>A0AA88IGI0_CHASR</name>
<dbReference type="GO" id="GO:0016020">
    <property type="term" value="C:membrane"/>
    <property type="evidence" value="ECO:0007669"/>
    <property type="project" value="UniProtKB-SubCell"/>
</dbReference>
<comment type="caution">
    <text evidence="9">The sequence shown here is derived from an EMBL/GenBank/DDBJ whole genome shotgun (WGS) entry which is preliminary data.</text>
</comment>
<evidence type="ECO:0000256" key="1">
    <source>
        <dbReference type="ARBA" id="ARBA00004167"/>
    </source>
</evidence>
<proteinExistence type="inferred from homology"/>
<gene>
    <name evidence="9" type="ORF">Q5P01_026465</name>
</gene>
<dbReference type="Proteomes" id="UP001187415">
    <property type="component" value="Unassembled WGS sequence"/>
</dbReference>
<comment type="subcellular location">
    <subcellularLocation>
        <location evidence="1">Membrane</location>
        <topology evidence="1">Single-pass membrane protein</topology>
    </subcellularLocation>
</comment>
<evidence type="ECO:0000256" key="6">
    <source>
        <dbReference type="SAM" id="MobiDB-lite"/>
    </source>
</evidence>
<reference evidence="9" key="1">
    <citation type="submission" date="2023-07" db="EMBL/GenBank/DDBJ databases">
        <title>Chromosome-level Genome Assembly of Striped Snakehead (Channa striata).</title>
        <authorList>
            <person name="Liu H."/>
        </authorList>
    </citation>
    <scope>NUCLEOTIDE SEQUENCE</scope>
    <source>
        <strain evidence="9">Gz</strain>
        <tissue evidence="9">Muscle</tissue>
    </source>
</reference>
<feature type="transmembrane region" description="Helical" evidence="7">
    <location>
        <begin position="43"/>
        <end position="61"/>
    </location>
</feature>
<feature type="chain" id="PRO_5041639793" description="Small integral membrane protein 24" evidence="8">
    <location>
        <begin position="20"/>
        <end position="93"/>
    </location>
</feature>
<evidence type="ECO:0008006" key="11">
    <source>
        <dbReference type="Google" id="ProtNLM"/>
    </source>
</evidence>
<sequence>MSLCVVALFLLISATSCSANKGGQTGVNVAAGSQSVTLQPWLVGLTAVVVFLAIVFVALIIRRLVKKNRKGGQGWGYDKAEELKGGDSNQTSL</sequence>
<keyword evidence="3 7" id="KW-1133">Transmembrane helix</keyword>
<dbReference type="Pfam" id="PF15807">
    <property type="entry name" value="MAP17"/>
    <property type="match status" value="1"/>
</dbReference>
<accession>A0AA88IGI0</accession>
<keyword evidence="10" id="KW-1185">Reference proteome</keyword>
<keyword evidence="4 7" id="KW-0472">Membrane</keyword>
<evidence type="ECO:0000313" key="9">
    <source>
        <dbReference type="EMBL" id="KAK2815998.1"/>
    </source>
</evidence>
<feature type="region of interest" description="Disordered" evidence="6">
    <location>
        <begin position="68"/>
        <end position="93"/>
    </location>
</feature>
<dbReference type="PANTHER" id="PTHR15296:SF2">
    <property type="entry name" value="SMALL INTEGRAL MEMBRANE PROTEIN 24"/>
    <property type="match status" value="1"/>
</dbReference>
<protein>
    <recommendedName>
        <fullName evidence="11">Small integral membrane protein 24</fullName>
    </recommendedName>
</protein>
<evidence type="ECO:0000256" key="5">
    <source>
        <dbReference type="ARBA" id="ARBA00049650"/>
    </source>
</evidence>
<evidence type="ECO:0000256" key="2">
    <source>
        <dbReference type="ARBA" id="ARBA00022692"/>
    </source>
</evidence>
<dbReference type="EMBL" id="JAUPFM010000022">
    <property type="protein sequence ID" value="KAK2815998.1"/>
    <property type="molecule type" value="Genomic_DNA"/>
</dbReference>
<evidence type="ECO:0000256" key="7">
    <source>
        <dbReference type="SAM" id="Phobius"/>
    </source>
</evidence>
<evidence type="ECO:0000256" key="3">
    <source>
        <dbReference type="ARBA" id="ARBA00022989"/>
    </source>
</evidence>
<evidence type="ECO:0000256" key="4">
    <source>
        <dbReference type="ARBA" id="ARBA00023136"/>
    </source>
</evidence>